<dbReference type="InterPro" id="IPR010129">
    <property type="entry name" value="T1SS_HlyD"/>
</dbReference>
<dbReference type="GO" id="GO:0005886">
    <property type="term" value="C:plasma membrane"/>
    <property type="evidence" value="ECO:0007669"/>
    <property type="project" value="UniProtKB-SubCell"/>
</dbReference>
<dbReference type="PRINTS" id="PR01490">
    <property type="entry name" value="RTXTOXIND"/>
</dbReference>
<feature type="domain" description="AprE-like long alpha-helical hairpin" evidence="11">
    <location>
        <begin position="152"/>
        <end position="336"/>
    </location>
</feature>
<keyword evidence="4 9" id="KW-1003">Cell membrane</keyword>
<dbReference type="InterPro" id="IPR058982">
    <property type="entry name" value="Beta-barrel_AprE"/>
</dbReference>
<evidence type="ECO:0000256" key="1">
    <source>
        <dbReference type="ARBA" id="ARBA00004377"/>
    </source>
</evidence>
<evidence type="ECO:0000256" key="5">
    <source>
        <dbReference type="ARBA" id="ARBA00022519"/>
    </source>
</evidence>
<dbReference type="EMBL" id="AUND01000039">
    <property type="protein sequence ID" value="KEO51150.1"/>
    <property type="molecule type" value="Genomic_DNA"/>
</dbReference>
<dbReference type="AlphaFoldDB" id="A0A074J5J2"/>
<keyword evidence="10" id="KW-0175">Coiled coil</keyword>
<evidence type="ECO:0000259" key="12">
    <source>
        <dbReference type="Pfam" id="PF26002"/>
    </source>
</evidence>
<evidence type="ECO:0000256" key="2">
    <source>
        <dbReference type="ARBA" id="ARBA00009477"/>
    </source>
</evidence>
<dbReference type="PANTHER" id="PTHR30386">
    <property type="entry name" value="MEMBRANE FUSION SUBUNIT OF EMRAB-TOLC MULTIDRUG EFFLUX PUMP"/>
    <property type="match status" value="1"/>
</dbReference>
<dbReference type="PROSITE" id="PS00543">
    <property type="entry name" value="HLYD_FAMILY"/>
    <property type="match status" value="1"/>
</dbReference>
<evidence type="ECO:0000256" key="9">
    <source>
        <dbReference type="RuleBase" id="RU365093"/>
    </source>
</evidence>
<comment type="subcellular location">
    <subcellularLocation>
        <location evidence="1 9">Cell inner membrane</location>
        <topology evidence="1 9">Single-pass membrane protein</topology>
    </subcellularLocation>
</comment>
<reference evidence="13 14" key="1">
    <citation type="submission" date="2013-07" db="EMBL/GenBank/DDBJ databases">
        <title>Thioclava pacifica DSM 10166 Genome Sequencing.</title>
        <authorList>
            <person name="Lai Q."/>
            <person name="Shao Z."/>
        </authorList>
    </citation>
    <scope>NUCLEOTIDE SEQUENCE [LARGE SCALE GENOMIC DNA]</scope>
    <source>
        <strain evidence="13 14">DSM 10166</strain>
    </source>
</reference>
<dbReference type="InterPro" id="IPR006144">
    <property type="entry name" value="Secretion_HlyD_CS"/>
</dbReference>
<dbReference type="GO" id="GO:0009306">
    <property type="term" value="P:protein secretion"/>
    <property type="evidence" value="ECO:0007669"/>
    <property type="project" value="InterPro"/>
</dbReference>
<sequence>MADVAETVATGPANPSGQGEVWARLAQDKLSTETILMIGGAAILALLAVWFISFLLAGRRAEFTPSTSLAALTRGPRGIGLAVAIVFFGIFGGWAYYVPLSGAAMATGVINPDGRRKTVQHLEGGIIQRIHVHEGDHVEAGDVLLTLDAVRAQARLEELRERMLYLLATEARLRAELTQAEEVTFPLDEMADLAASPEVAVEAQRRLFLDRRETQKSRERILAKRIDQLRVEIGGLTEVIAAQGDQIDLLQEELDVTSTLFDKGLNRLPQLLALKRSMADLQSNRALNRASVARLEQQIGETELQLVATRQQNSEAVSTELAQIRSELATLRSNLPERLDALQRTVVLAPIAGRVLNLRVTTEQGGVLGAGGEILDIVPDDSRLVIDARVRPSDIETVYPGMSARVLLTAYTQRNLPQLFGRVDVVAADRLVDDRTGEPYFLVKVSVDETDVEALGENIEIISGMPADVMLLTGERSLFDYMLRPFADSLRGSFRES</sequence>
<evidence type="ECO:0000256" key="7">
    <source>
        <dbReference type="ARBA" id="ARBA00022989"/>
    </source>
</evidence>
<dbReference type="Gene3D" id="2.40.50.100">
    <property type="match status" value="1"/>
</dbReference>
<proteinExistence type="inferred from homology"/>
<evidence type="ECO:0000256" key="8">
    <source>
        <dbReference type="ARBA" id="ARBA00023136"/>
    </source>
</evidence>
<evidence type="ECO:0000256" key="10">
    <source>
        <dbReference type="SAM" id="Coils"/>
    </source>
</evidence>
<comment type="caution">
    <text evidence="9">Lacks conserved residue(s) required for the propagation of feature annotation.</text>
</comment>
<dbReference type="RefSeq" id="WP_051692698.1">
    <property type="nucleotide sequence ID" value="NZ_AUND01000039.1"/>
</dbReference>
<accession>A0A074J5J2</accession>
<feature type="transmembrane region" description="Helical" evidence="9">
    <location>
        <begin position="78"/>
        <end position="97"/>
    </location>
</feature>
<feature type="domain" description="AprE-like beta-barrel" evidence="12">
    <location>
        <begin position="384"/>
        <end position="474"/>
    </location>
</feature>
<gene>
    <name evidence="13" type="ORF">TP2_12185</name>
</gene>
<dbReference type="SUPFAM" id="SSF111369">
    <property type="entry name" value="HlyD-like secretion proteins"/>
    <property type="match status" value="1"/>
</dbReference>
<dbReference type="Pfam" id="PF26002">
    <property type="entry name" value="Beta-barrel_AprE"/>
    <property type="match status" value="1"/>
</dbReference>
<feature type="transmembrane region" description="Helical" evidence="9">
    <location>
        <begin position="35"/>
        <end position="57"/>
    </location>
</feature>
<evidence type="ECO:0000256" key="6">
    <source>
        <dbReference type="ARBA" id="ARBA00022692"/>
    </source>
</evidence>
<evidence type="ECO:0000313" key="14">
    <source>
        <dbReference type="Proteomes" id="UP000027432"/>
    </source>
</evidence>
<keyword evidence="14" id="KW-1185">Reference proteome</keyword>
<dbReference type="eggNOG" id="COG0845">
    <property type="taxonomic scope" value="Bacteria"/>
</dbReference>
<keyword evidence="5 9" id="KW-0997">Cell inner membrane</keyword>
<evidence type="ECO:0000259" key="11">
    <source>
        <dbReference type="Pfam" id="PF25994"/>
    </source>
</evidence>
<dbReference type="Gene3D" id="2.40.30.170">
    <property type="match status" value="1"/>
</dbReference>
<dbReference type="InterPro" id="IPR058781">
    <property type="entry name" value="HH_AprE-like"/>
</dbReference>
<protein>
    <recommendedName>
        <fullName evidence="9">Membrane fusion protein (MFP) family protein</fullName>
    </recommendedName>
</protein>
<organism evidence="13 14">
    <name type="scientific">Thioclava pacifica DSM 10166</name>
    <dbReference type="NCBI Taxonomy" id="1353537"/>
    <lineage>
        <taxon>Bacteria</taxon>
        <taxon>Pseudomonadati</taxon>
        <taxon>Pseudomonadota</taxon>
        <taxon>Alphaproteobacteria</taxon>
        <taxon>Rhodobacterales</taxon>
        <taxon>Paracoccaceae</taxon>
        <taxon>Thioclava</taxon>
    </lineage>
</organism>
<keyword evidence="7 9" id="KW-1133">Transmembrane helix</keyword>
<comment type="caution">
    <text evidence="13">The sequence shown here is derived from an EMBL/GenBank/DDBJ whole genome shotgun (WGS) entry which is preliminary data.</text>
</comment>
<dbReference type="STRING" id="1353537.TP2_12185"/>
<evidence type="ECO:0000313" key="13">
    <source>
        <dbReference type="EMBL" id="KEO51150.1"/>
    </source>
</evidence>
<dbReference type="Pfam" id="PF25994">
    <property type="entry name" value="HH_AprE"/>
    <property type="match status" value="1"/>
</dbReference>
<keyword evidence="8 9" id="KW-0472">Membrane</keyword>
<feature type="coiled-coil region" evidence="10">
    <location>
        <begin position="278"/>
        <end position="312"/>
    </location>
</feature>
<dbReference type="OrthoDB" id="9810980at2"/>
<evidence type="ECO:0000256" key="4">
    <source>
        <dbReference type="ARBA" id="ARBA00022475"/>
    </source>
</evidence>
<evidence type="ECO:0000256" key="3">
    <source>
        <dbReference type="ARBA" id="ARBA00022448"/>
    </source>
</evidence>
<dbReference type="NCBIfam" id="TIGR01843">
    <property type="entry name" value="type_I_hlyD"/>
    <property type="match status" value="1"/>
</dbReference>
<dbReference type="PANTHER" id="PTHR30386:SF17">
    <property type="entry name" value="ALKALINE PROTEASE SECRETION PROTEIN APRE"/>
    <property type="match status" value="1"/>
</dbReference>
<dbReference type="InterPro" id="IPR050739">
    <property type="entry name" value="MFP"/>
</dbReference>
<keyword evidence="3 9" id="KW-0813">Transport</keyword>
<dbReference type="Proteomes" id="UP000027432">
    <property type="component" value="Unassembled WGS sequence"/>
</dbReference>
<comment type="similarity">
    <text evidence="2 9">Belongs to the membrane fusion protein (MFP) (TC 8.A.1) family.</text>
</comment>
<name>A0A074J5J2_9RHOB</name>
<keyword evidence="6 9" id="KW-0812">Transmembrane</keyword>